<dbReference type="PRINTS" id="PR00237">
    <property type="entry name" value="GPCRRHODOPSN"/>
</dbReference>
<dbReference type="AlphaFoldDB" id="A0A1D1V4X9"/>
<protein>
    <recommendedName>
        <fullName evidence="13">G-protein coupled receptors family 1 profile domain-containing protein</fullName>
    </recommendedName>
</protein>
<evidence type="ECO:0000256" key="9">
    <source>
        <dbReference type="ARBA" id="ARBA00023224"/>
    </source>
</evidence>
<dbReference type="SUPFAM" id="SSF81321">
    <property type="entry name" value="Family A G protein-coupled receptor-like"/>
    <property type="match status" value="1"/>
</dbReference>
<evidence type="ECO:0000256" key="6">
    <source>
        <dbReference type="ARBA" id="ARBA00023040"/>
    </source>
</evidence>
<evidence type="ECO:0000256" key="8">
    <source>
        <dbReference type="ARBA" id="ARBA00023170"/>
    </source>
</evidence>
<keyword evidence="4 10" id="KW-0812">Transmembrane</keyword>
<dbReference type="EMBL" id="BDGG01000003">
    <property type="protein sequence ID" value="GAU95032.1"/>
    <property type="molecule type" value="Genomic_DNA"/>
</dbReference>
<reference evidence="14 15" key="1">
    <citation type="journal article" date="2016" name="Nat. Commun.">
        <title>Extremotolerant tardigrade genome and improved radiotolerance of human cultured cells by tardigrade-unique protein.</title>
        <authorList>
            <person name="Hashimoto T."/>
            <person name="Horikawa D.D."/>
            <person name="Saito Y."/>
            <person name="Kuwahara H."/>
            <person name="Kozuka-Hata H."/>
            <person name="Shin-I T."/>
            <person name="Minakuchi Y."/>
            <person name="Ohishi K."/>
            <person name="Motoyama A."/>
            <person name="Aizu T."/>
            <person name="Enomoto A."/>
            <person name="Kondo K."/>
            <person name="Tanaka S."/>
            <person name="Hara Y."/>
            <person name="Koshikawa S."/>
            <person name="Sagara H."/>
            <person name="Miura T."/>
            <person name="Yokobori S."/>
            <person name="Miyagawa K."/>
            <person name="Suzuki Y."/>
            <person name="Kubo T."/>
            <person name="Oyama M."/>
            <person name="Kohara Y."/>
            <person name="Fujiyama A."/>
            <person name="Arakawa K."/>
            <person name="Katayama T."/>
            <person name="Toyoda A."/>
            <person name="Kunieda T."/>
        </authorList>
    </citation>
    <scope>NUCLEOTIDE SEQUENCE [LARGE SCALE GENOMIC DNA]</scope>
    <source>
        <strain evidence="14 15">YOKOZUNA-1</strain>
    </source>
</reference>
<dbReference type="Pfam" id="PF00001">
    <property type="entry name" value="7tm_1"/>
    <property type="match status" value="1"/>
</dbReference>
<evidence type="ECO:0000313" key="14">
    <source>
        <dbReference type="EMBL" id="GAU95032.1"/>
    </source>
</evidence>
<dbReference type="InterPro" id="IPR000611">
    <property type="entry name" value="NPY_rcpt"/>
</dbReference>
<keyword evidence="6 10" id="KW-0297">G-protein coupled receptor</keyword>
<dbReference type="STRING" id="947166.A0A1D1V4X9"/>
<feature type="transmembrane region" description="Helical" evidence="12">
    <location>
        <begin position="252"/>
        <end position="274"/>
    </location>
</feature>
<dbReference type="InterPro" id="IPR017452">
    <property type="entry name" value="GPCR_Rhodpsn_7TM"/>
</dbReference>
<evidence type="ECO:0000256" key="12">
    <source>
        <dbReference type="SAM" id="Phobius"/>
    </source>
</evidence>
<dbReference type="GO" id="GO:0005886">
    <property type="term" value="C:plasma membrane"/>
    <property type="evidence" value="ECO:0007669"/>
    <property type="project" value="UniProtKB-SubCell"/>
</dbReference>
<keyword evidence="3" id="KW-1003">Cell membrane</keyword>
<gene>
    <name evidence="14" type="primary">RvY_06719</name>
    <name evidence="14" type="synonym">RvY_06719.1</name>
    <name evidence="14" type="ORF">RvY_06719-1</name>
</gene>
<comment type="subcellular location">
    <subcellularLocation>
        <location evidence="1">Cell membrane</location>
        <topology evidence="1">Multi-pass membrane protein</topology>
    </subcellularLocation>
</comment>
<feature type="region of interest" description="Disordered" evidence="11">
    <location>
        <begin position="556"/>
        <end position="582"/>
    </location>
</feature>
<feature type="domain" description="G-protein coupled receptors family 1 profile" evidence="13">
    <location>
        <begin position="105"/>
        <end position="412"/>
    </location>
</feature>
<dbReference type="PRINTS" id="PR01012">
    <property type="entry name" value="NRPEPTIDEYR"/>
</dbReference>
<evidence type="ECO:0000256" key="1">
    <source>
        <dbReference type="ARBA" id="ARBA00004651"/>
    </source>
</evidence>
<sequence length="582" mass="65470">MDLHNISTERTTPSAAPHDHIRQLFEKHFLSSASGDEAVLDAEQDSSLAVNGKSLQDFLALLASVNRNTSDEQDVAPASPLEMSVEEQAFFMCLYGAAIVLAVGGNLAVILVFLFGRRWKSDLSIFLVNLAFSDIVLSVFCMPFTMSQVVKHHWQFPDLLCPIVLFLQLSSVIASVFTLMAIGVDRYLFVTRPLKARLTKRKGKFVIGMIWILALTFSSIQLSVVRCSKFIHNQVEYKDCHEDWPTPTVRQIYTVALALLTYLMPLAVLIYVYICVGRILWQRNPPGETLGLRAQGETSSSFLRSQNGLNHLSIPAFPKNPLLTVQNLSSAQRLQEERLINSKQRVVKMLVVIVLVFAICWFPLHLFFLAIDFLPESIRQWREELDEQSFTYTFLAIHFLAMSSSYVNPIIYSFMNQNFRSDVRQLWHRASSSMARWFLRSNCICRARHDEGIAEDDMDCQPPFRPCLLQKRSHSASSHPSPHRNMQCGAAATVLAQSHFVVTGNNANYSGLMLKDDKGFVFTRKQMAASRSNSTSDCPKCLAAASALAGRHIVSVESARRSRSKSSGNFSRTTTSREDTYG</sequence>
<evidence type="ECO:0000256" key="2">
    <source>
        <dbReference type="ARBA" id="ARBA00010663"/>
    </source>
</evidence>
<dbReference type="Gene3D" id="1.20.1070.10">
    <property type="entry name" value="Rhodopsin 7-helix transmembrane proteins"/>
    <property type="match status" value="1"/>
</dbReference>
<evidence type="ECO:0000256" key="11">
    <source>
        <dbReference type="SAM" id="MobiDB-lite"/>
    </source>
</evidence>
<dbReference type="PANTHER" id="PTHR24238">
    <property type="entry name" value="G-PROTEIN COUPLED RECEPTOR"/>
    <property type="match status" value="1"/>
</dbReference>
<evidence type="ECO:0000256" key="10">
    <source>
        <dbReference type="RuleBase" id="RU000688"/>
    </source>
</evidence>
<comment type="caution">
    <text evidence="14">The sequence shown here is derived from an EMBL/GenBank/DDBJ whole genome shotgun (WGS) entry which is preliminary data.</text>
</comment>
<evidence type="ECO:0000256" key="4">
    <source>
        <dbReference type="ARBA" id="ARBA00022692"/>
    </source>
</evidence>
<dbReference type="Proteomes" id="UP000186922">
    <property type="component" value="Unassembled WGS sequence"/>
</dbReference>
<accession>A0A1D1V4X9</accession>
<evidence type="ECO:0000256" key="3">
    <source>
        <dbReference type="ARBA" id="ARBA00022475"/>
    </source>
</evidence>
<feature type="transmembrane region" description="Helical" evidence="12">
    <location>
        <begin position="165"/>
        <end position="184"/>
    </location>
</feature>
<feature type="compositionally biased region" description="Polar residues" evidence="11">
    <location>
        <begin position="565"/>
        <end position="574"/>
    </location>
</feature>
<keyword evidence="15" id="KW-1185">Reference proteome</keyword>
<comment type="similarity">
    <text evidence="2 10">Belongs to the G-protein coupled receptor 1 family.</text>
</comment>
<keyword evidence="7 12" id="KW-0472">Membrane</keyword>
<keyword evidence="8 10" id="KW-0675">Receptor</keyword>
<evidence type="ECO:0000313" key="15">
    <source>
        <dbReference type="Proteomes" id="UP000186922"/>
    </source>
</evidence>
<feature type="transmembrane region" description="Helical" evidence="12">
    <location>
        <begin position="123"/>
        <end position="145"/>
    </location>
</feature>
<dbReference type="PROSITE" id="PS00237">
    <property type="entry name" value="G_PROTEIN_RECEP_F1_1"/>
    <property type="match status" value="1"/>
</dbReference>
<proteinExistence type="inferred from homology"/>
<evidence type="ECO:0000259" key="13">
    <source>
        <dbReference type="PROSITE" id="PS50262"/>
    </source>
</evidence>
<keyword evidence="9 10" id="KW-0807">Transducer</keyword>
<feature type="transmembrane region" description="Helical" evidence="12">
    <location>
        <begin position="205"/>
        <end position="224"/>
    </location>
</feature>
<organism evidence="14 15">
    <name type="scientific">Ramazzottius varieornatus</name>
    <name type="common">Water bear</name>
    <name type="synonym">Tardigrade</name>
    <dbReference type="NCBI Taxonomy" id="947166"/>
    <lineage>
        <taxon>Eukaryota</taxon>
        <taxon>Metazoa</taxon>
        <taxon>Ecdysozoa</taxon>
        <taxon>Tardigrada</taxon>
        <taxon>Eutardigrada</taxon>
        <taxon>Parachela</taxon>
        <taxon>Hypsibioidea</taxon>
        <taxon>Ramazzottiidae</taxon>
        <taxon>Ramazzottius</taxon>
    </lineage>
</organism>
<dbReference type="OrthoDB" id="5981855at2759"/>
<dbReference type="InterPro" id="IPR000276">
    <property type="entry name" value="GPCR_Rhodpsn"/>
</dbReference>
<feature type="transmembrane region" description="Helical" evidence="12">
    <location>
        <begin position="346"/>
        <end position="371"/>
    </location>
</feature>
<evidence type="ECO:0000256" key="7">
    <source>
        <dbReference type="ARBA" id="ARBA00023136"/>
    </source>
</evidence>
<keyword evidence="5 12" id="KW-1133">Transmembrane helix</keyword>
<dbReference type="SMART" id="SM01381">
    <property type="entry name" value="7TM_GPCR_Srsx"/>
    <property type="match status" value="1"/>
</dbReference>
<dbReference type="PROSITE" id="PS50262">
    <property type="entry name" value="G_PROTEIN_RECEP_F1_2"/>
    <property type="match status" value="1"/>
</dbReference>
<name>A0A1D1V4X9_RAMVA</name>
<dbReference type="PANTHER" id="PTHR24238:SF57">
    <property type="entry name" value="G-PROTEIN COUPLED RECEPTOR 83"/>
    <property type="match status" value="1"/>
</dbReference>
<feature type="transmembrane region" description="Helical" evidence="12">
    <location>
        <begin position="89"/>
        <end position="116"/>
    </location>
</feature>
<evidence type="ECO:0000256" key="5">
    <source>
        <dbReference type="ARBA" id="ARBA00022989"/>
    </source>
</evidence>
<dbReference type="GO" id="GO:0004983">
    <property type="term" value="F:neuropeptide Y receptor activity"/>
    <property type="evidence" value="ECO:0007669"/>
    <property type="project" value="InterPro"/>
</dbReference>
<feature type="transmembrane region" description="Helical" evidence="12">
    <location>
        <begin position="391"/>
        <end position="415"/>
    </location>
</feature>